<dbReference type="OrthoDB" id="37991at10239"/>
<evidence type="ECO:0000313" key="1">
    <source>
        <dbReference type="EMBL" id="ATW62893.1"/>
    </source>
</evidence>
<dbReference type="EMBL" id="MG324353">
    <property type="protein sequence ID" value="ATW62893.1"/>
    <property type="molecule type" value="Genomic_DNA"/>
</dbReference>
<keyword evidence="2" id="KW-1185">Reference proteome</keyword>
<gene>
    <name evidence="1" type="ORF">phi673_gp31</name>
</gene>
<organism evidence="1 2">
    <name type="scientific">Corynebacterium phage phi673</name>
    <dbReference type="NCBI Taxonomy" id="2052821"/>
    <lineage>
        <taxon>Viruses</taxon>
        <taxon>Duplodnaviria</taxon>
        <taxon>Heunggongvirae</taxon>
        <taxon>Uroviricota</taxon>
        <taxon>Caudoviricetes</taxon>
        <taxon>Ikedavirus</taxon>
        <taxon>Ikedavirus phi673</taxon>
    </lineage>
</organism>
<protein>
    <submittedName>
        <fullName evidence="1">Uncharacterized protein</fullName>
    </submittedName>
</protein>
<evidence type="ECO:0000313" key="2">
    <source>
        <dbReference type="Proteomes" id="UP000241893"/>
    </source>
</evidence>
<sequence length="95" mass="10563">MSYTYEDLLKAAHSLQINGDFVTVTYPFSNTQLLQVVTSQGLEIYLCLEHDWVDGITTVLWTCADSRSDGVIVESPHQVIADLAAQIHQLHKATS</sequence>
<dbReference type="Proteomes" id="UP000241893">
    <property type="component" value="Segment"/>
</dbReference>
<reference evidence="1 2" key="1">
    <citation type="submission" date="2017-10" db="EMBL/GenBank/DDBJ databases">
        <title>Complete nucleotide sequences and annotations of phi673 and phi674, two new lytic phages of Corynebacterium glutamicum ATCC 13032.</title>
        <authorList>
            <person name="Yomantas Y.A.V."/>
            <person name="Abalakina E.G."/>
            <person name="Lobanova J.S."/>
            <person name="Mamontov V.A."/>
            <person name="Stoynova N.V."/>
            <person name="Mashko S.V."/>
        </authorList>
    </citation>
    <scope>NUCLEOTIDE SEQUENCE [LARGE SCALE GENOMIC DNA]</scope>
</reference>
<accession>A0A2H4PIY6</accession>
<name>A0A2H4PIY6_9CAUD</name>
<proteinExistence type="predicted"/>